<dbReference type="KEGG" id="hazt:108682734"/>
<reference evidence="4" key="1">
    <citation type="submission" date="2025-08" db="UniProtKB">
        <authorList>
            <consortium name="RefSeq"/>
        </authorList>
    </citation>
    <scope>IDENTIFICATION</scope>
    <source>
        <tissue evidence="4">Whole organism</tissue>
    </source>
</reference>
<dbReference type="RefSeq" id="XP_018027459.1">
    <property type="nucleotide sequence ID" value="XM_018171970.2"/>
</dbReference>
<protein>
    <submittedName>
        <fullName evidence="4">Keratin-associated protein 16-1</fullName>
    </submittedName>
</protein>
<feature type="domain" description="Chitin-binding type-2" evidence="2">
    <location>
        <begin position="199"/>
        <end position="254"/>
    </location>
</feature>
<accession>A0A8B7PMN8</accession>
<proteinExistence type="predicted"/>
<sequence length="273" mass="29217">MFRKIVEPMFVISLLMVSLVTSEYLPPIEERDLPTVGSFCSTHGIAIQGDFCASCKQPVYCDPTATPTVTVPWDECDDDYVCEEFSPGLATCVPSSTATTCACTSNMCDPYSPSYAAACNAGALDNIVDCATEAGTQTCAYGLCIDCTKASGEWYIVTPDCNAGYLCVSGSLAATQQCKENEYLTSEGKCESAPPPPCLDSCSRNCPDPTNCKQYYYCDGDGGVLSGPFTCDPDEYFDTATKQCAKGDSSVCDPLTQCAFAQPLNDTLSPRFY</sequence>
<dbReference type="PROSITE" id="PS50940">
    <property type="entry name" value="CHIT_BIND_II"/>
    <property type="match status" value="1"/>
</dbReference>
<keyword evidence="3" id="KW-1185">Reference proteome</keyword>
<evidence type="ECO:0000313" key="3">
    <source>
        <dbReference type="Proteomes" id="UP000694843"/>
    </source>
</evidence>
<evidence type="ECO:0000259" key="2">
    <source>
        <dbReference type="PROSITE" id="PS50940"/>
    </source>
</evidence>
<dbReference type="Pfam" id="PF01607">
    <property type="entry name" value="CBM_14"/>
    <property type="match status" value="1"/>
</dbReference>
<feature type="signal peptide" evidence="1">
    <location>
        <begin position="1"/>
        <end position="22"/>
    </location>
</feature>
<evidence type="ECO:0000256" key="1">
    <source>
        <dbReference type="SAM" id="SignalP"/>
    </source>
</evidence>
<dbReference type="GO" id="GO:0005576">
    <property type="term" value="C:extracellular region"/>
    <property type="evidence" value="ECO:0007669"/>
    <property type="project" value="InterPro"/>
</dbReference>
<dbReference type="GeneID" id="108682734"/>
<dbReference type="InterPro" id="IPR036508">
    <property type="entry name" value="Chitin-bd_dom_sf"/>
</dbReference>
<dbReference type="Proteomes" id="UP000694843">
    <property type="component" value="Unplaced"/>
</dbReference>
<dbReference type="SUPFAM" id="SSF57625">
    <property type="entry name" value="Invertebrate chitin-binding proteins"/>
    <property type="match status" value="1"/>
</dbReference>
<dbReference type="GO" id="GO:0008061">
    <property type="term" value="F:chitin binding"/>
    <property type="evidence" value="ECO:0007669"/>
    <property type="project" value="InterPro"/>
</dbReference>
<organism evidence="3 4">
    <name type="scientific">Hyalella azteca</name>
    <name type="common">Amphipod</name>
    <dbReference type="NCBI Taxonomy" id="294128"/>
    <lineage>
        <taxon>Eukaryota</taxon>
        <taxon>Metazoa</taxon>
        <taxon>Ecdysozoa</taxon>
        <taxon>Arthropoda</taxon>
        <taxon>Crustacea</taxon>
        <taxon>Multicrustacea</taxon>
        <taxon>Malacostraca</taxon>
        <taxon>Eumalacostraca</taxon>
        <taxon>Peracarida</taxon>
        <taxon>Amphipoda</taxon>
        <taxon>Senticaudata</taxon>
        <taxon>Talitrida</taxon>
        <taxon>Talitroidea</taxon>
        <taxon>Hyalellidae</taxon>
        <taxon>Hyalella</taxon>
    </lineage>
</organism>
<dbReference type="AlphaFoldDB" id="A0A8B7PMN8"/>
<keyword evidence="1" id="KW-0732">Signal</keyword>
<feature type="chain" id="PRO_5034893783" evidence="1">
    <location>
        <begin position="23"/>
        <end position="273"/>
    </location>
</feature>
<dbReference type="InterPro" id="IPR002557">
    <property type="entry name" value="Chitin-bd_dom"/>
</dbReference>
<dbReference type="OrthoDB" id="6020543at2759"/>
<gene>
    <name evidence="4" type="primary">LOC108682734</name>
</gene>
<name>A0A8B7PMN8_HYAAZ</name>
<evidence type="ECO:0000313" key="4">
    <source>
        <dbReference type="RefSeq" id="XP_018027459.1"/>
    </source>
</evidence>